<evidence type="ECO:0000259" key="1">
    <source>
        <dbReference type="Pfam" id="PF14130"/>
    </source>
</evidence>
<feature type="domain" description="CD-NTase associated protein 4-like DNA endonuclease" evidence="1">
    <location>
        <begin position="14"/>
        <end position="172"/>
    </location>
</feature>
<dbReference type="InterPro" id="IPR025382">
    <property type="entry name" value="Cap4-like_endonuclease_dom"/>
</dbReference>
<dbReference type="EMBL" id="CP080764">
    <property type="protein sequence ID" value="QYY41512.1"/>
    <property type="molecule type" value="Genomic_DNA"/>
</dbReference>
<dbReference type="GeneID" id="97141945"/>
<keyword evidence="3" id="KW-1185">Reference proteome</keyword>
<dbReference type="RefSeq" id="WP_220558988.1">
    <property type="nucleotide sequence ID" value="NZ_CP080764.1"/>
</dbReference>
<evidence type="ECO:0000313" key="2">
    <source>
        <dbReference type="EMBL" id="QYY41512.1"/>
    </source>
</evidence>
<organism evidence="2 3">
    <name type="scientific">Aneurinibacillus thermoaerophilus</name>
    <dbReference type="NCBI Taxonomy" id="143495"/>
    <lineage>
        <taxon>Bacteria</taxon>
        <taxon>Bacillati</taxon>
        <taxon>Bacillota</taxon>
        <taxon>Bacilli</taxon>
        <taxon>Bacillales</taxon>
        <taxon>Paenibacillaceae</taxon>
        <taxon>Aneurinibacillus group</taxon>
        <taxon>Aneurinibacillus</taxon>
    </lineage>
</organism>
<sequence length="423" mass="50536">MGNPRSHEEITSADKTSVGFDYQYYYFLYTLLELKRGQSIGYEVKDDVHIELDSGKYVLMQIKHSVQKKADNSIINLTERDKDLWKTIYNWINVINDENSGRKDSKSRLEFLRNTEFILVSNKAESKSNDFVNNIKKYQANEISLDDIKKYLIDLERETKESDEKKNITKIYVQKLLSQSDDWLALFFKNIKFDLEQDDLVEKIKDKIREKYVDDDKVEDVLHWINSSMNIWKFENVKKGEKLQITFEEVRKRFHKCFQKGRSNKLPIRTVEIVLPDSLNEQIFVRQLLDIEDIEEDDYIQIVEFTTYKMQVVTLLESWLQDGLITEDEKEEFERNCMAYWKNAFREAHRESKRILKSDKYTSQEKEEMIKQNALKCLDKIRSIELQVDETDLGIEKSNGQFYSLSDRLLIGWLLEWEKRYGK</sequence>
<evidence type="ECO:0000313" key="3">
    <source>
        <dbReference type="Proteomes" id="UP000826616"/>
    </source>
</evidence>
<gene>
    <name evidence="2" type="ORF">K3F53_11240</name>
</gene>
<proteinExistence type="predicted"/>
<accession>A0ABX8Y7Q8</accession>
<reference evidence="2 3" key="1">
    <citation type="submission" date="2021-08" db="EMBL/GenBank/DDBJ databases">
        <title>Complete genome sequence of the strain Aneurinibacillus thermoaerophilus CCM 8960.</title>
        <authorList>
            <person name="Musilova J."/>
            <person name="Kourilova X."/>
            <person name="Pernicova I."/>
            <person name="Bezdicek M."/>
            <person name="Lengerova M."/>
            <person name="Obruca S."/>
            <person name="Sedlar K."/>
        </authorList>
    </citation>
    <scope>NUCLEOTIDE SEQUENCE [LARGE SCALE GENOMIC DNA]</scope>
    <source>
        <strain evidence="2 3">CCM 8960</strain>
    </source>
</reference>
<protein>
    <recommendedName>
        <fullName evidence="1">CD-NTase associated protein 4-like DNA endonuclease domain-containing protein</fullName>
    </recommendedName>
</protein>
<name>A0ABX8Y7Q8_ANETH</name>
<dbReference type="Proteomes" id="UP000826616">
    <property type="component" value="Chromosome"/>
</dbReference>
<dbReference type="Pfam" id="PF14130">
    <property type="entry name" value="Cap4_nuclease"/>
    <property type="match status" value="1"/>
</dbReference>